<dbReference type="PANTHER" id="PTHR42678:SF34">
    <property type="entry name" value="OS04G0183300 PROTEIN"/>
    <property type="match status" value="1"/>
</dbReference>
<dbReference type="Gene3D" id="3.90.1300.10">
    <property type="entry name" value="Amidase signature (AS) domain"/>
    <property type="match status" value="1"/>
</dbReference>
<dbReference type="SUPFAM" id="SSF75304">
    <property type="entry name" value="Amidase signature (AS) enzymes"/>
    <property type="match status" value="1"/>
</dbReference>
<feature type="domain" description="Amidase" evidence="1">
    <location>
        <begin position="64"/>
        <end position="510"/>
    </location>
</feature>
<organism evidence="2 3">
    <name type="scientific">Dyadobacter koreensis</name>
    <dbReference type="NCBI Taxonomy" id="408657"/>
    <lineage>
        <taxon>Bacteria</taxon>
        <taxon>Pseudomonadati</taxon>
        <taxon>Bacteroidota</taxon>
        <taxon>Cytophagia</taxon>
        <taxon>Cytophagales</taxon>
        <taxon>Spirosomataceae</taxon>
        <taxon>Dyadobacter</taxon>
    </lineage>
</organism>
<dbReference type="NCBIfam" id="NF006006">
    <property type="entry name" value="PRK08137.1"/>
    <property type="match status" value="1"/>
</dbReference>
<dbReference type="RefSeq" id="WP_090341104.1">
    <property type="nucleotide sequence ID" value="NZ_FNXY01000010.1"/>
</dbReference>
<dbReference type="Pfam" id="PF01425">
    <property type="entry name" value="Amidase"/>
    <property type="match status" value="1"/>
</dbReference>
<dbReference type="PANTHER" id="PTHR42678">
    <property type="entry name" value="AMIDASE"/>
    <property type="match status" value="1"/>
</dbReference>
<keyword evidence="3" id="KW-1185">Reference proteome</keyword>
<dbReference type="OrthoDB" id="9811471at2"/>
<dbReference type="Proteomes" id="UP000199532">
    <property type="component" value="Unassembled WGS sequence"/>
</dbReference>
<gene>
    <name evidence="2" type="ORF">SAMN04487995_5572</name>
</gene>
<dbReference type="InterPro" id="IPR023631">
    <property type="entry name" value="Amidase_dom"/>
</dbReference>
<evidence type="ECO:0000313" key="2">
    <source>
        <dbReference type="EMBL" id="SEJ62693.1"/>
    </source>
</evidence>
<dbReference type="EMBL" id="FNXY01000010">
    <property type="protein sequence ID" value="SEJ62693.1"/>
    <property type="molecule type" value="Genomic_DNA"/>
</dbReference>
<protein>
    <submittedName>
        <fullName evidence="2">Amidase</fullName>
    </submittedName>
</protein>
<evidence type="ECO:0000259" key="1">
    <source>
        <dbReference type="Pfam" id="PF01425"/>
    </source>
</evidence>
<dbReference type="AlphaFoldDB" id="A0A1H7AAL2"/>
<dbReference type="STRING" id="408657.SAMN04487995_5572"/>
<evidence type="ECO:0000313" key="3">
    <source>
        <dbReference type="Proteomes" id="UP000199532"/>
    </source>
</evidence>
<name>A0A1H7AAL2_9BACT</name>
<dbReference type="InterPro" id="IPR036928">
    <property type="entry name" value="AS_sf"/>
</dbReference>
<proteinExistence type="predicted"/>
<sequence>MQRRKFIHTGSFASLSLLGIGLFGFQSSSTNGISKQENGFKLDELGVEDLQKMMKSGAMNSQQIVKLYLDRIAEIDKKGPGINSVIELNPDALKIAAELDKERSAGKIRGPLHGIPILIKDNIDTADKMQTTAGSIALEGNIAKSDSFLVKQLRKAGVVILGKTNMSEWANFRSTRSSSGWSSRGGQTKNPYILDRSPCGSSSGSGVSVAANLCAISIGTETNGSIACPASMNNVVGIKPTVGLVSRSGIIPISKTQDTAGPLGRTVRDAALLLGAMTGVDPDDEATSASQGKAFSDYTQFLKADGLTGKRIGIEKSFLKKHEGMDALFREAIETMKAKGATIVEVDFIKFRSLGSATGEVLEYEFKDGLNAYLGKANGKVKSLEELIKFNTDNSAKAMPIFQQELLESSQKRGDLKSPGYQEAYAKVTGVRKMIDDLLTEQNLDALCGPATGPSWCIDPVNGDFWTGYGSYGPAALAGYPSVTVPMGFVSEIPVGISFLGKAYNEGPLLSISYAYEQMSKKRRAPKFIRSI</sequence>
<reference evidence="2 3" key="1">
    <citation type="submission" date="2016-10" db="EMBL/GenBank/DDBJ databases">
        <authorList>
            <person name="de Groot N.N."/>
        </authorList>
    </citation>
    <scope>NUCLEOTIDE SEQUENCE [LARGE SCALE GENOMIC DNA]</scope>
    <source>
        <strain evidence="2 3">DSM 19938</strain>
    </source>
</reference>
<dbReference type="NCBIfam" id="NF005300">
    <property type="entry name" value="PRK06828.1"/>
    <property type="match status" value="1"/>
</dbReference>
<accession>A0A1H7AAL2</accession>